<name>A0A7E4VHK8_PANRE</name>
<protein>
    <submittedName>
        <fullName evidence="3">Secreted protein</fullName>
    </submittedName>
</protein>
<evidence type="ECO:0000313" key="2">
    <source>
        <dbReference type="Proteomes" id="UP000492821"/>
    </source>
</evidence>
<feature type="signal peptide" evidence="1">
    <location>
        <begin position="1"/>
        <end position="22"/>
    </location>
</feature>
<dbReference type="WBParaSite" id="Pan_g20499.t1">
    <property type="protein sequence ID" value="Pan_g20499.t1"/>
    <property type="gene ID" value="Pan_g20499"/>
</dbReference>
<keyword evidence="2" id="KW-1185">Reference proteome</keyword>
<evidence type="ECO:0000256" key="1">
    <source>
        <dbReference type="SAM" id="SignalP"/>
    </source>
</evidence>
<reference evidence="2" key="1">
    <citation type="journal article" date="2013" name="Genetics">
        <title>The draft genome and transcriptome of Panagrellus redivivus are shaped by the harsh demands of a free-living lifestyle.</title>
        <authorList>
            <person name="Srinivasan J."/>
            <person name="Dillman A.R."/>
            <person name="Macchietto M.G."/>
            <person name="Heikkinen L."/>
            <person name="Lakso M."/>
            <person name="Fracchia K.M."/>
            <person name="Antoshechkin I."/>
            <person name="Mortazavi A."/>
            <person name="Wong G."/>
            <person name="Sternberg P.W."/>
        </authorList>
    </citation>
    <scope>NUCLEOTIDE SEQUENCE [LARGE SCALE GENOMIC DNA]</scope>
    <source>
        <strain evidence="2">MT8872</strain>
    </source>
</reference>
<organism evidence="2 3">
    <name type="scientific">Panagrellus redivivus</name>
    <name type="common">Microworm</name>
    <dbReference type="NCBI Taxonomy" id="6233"/>
    <lineage>
        <taxon>Eukaryota</taxon>
        <taxon>Metazoa</taxon>
        <taxon>Ecdysozoa</taxon>
        <taxon>Nematoda</taxon>
        <taxon>Chromadorea</taxon>
        <taxon>Rhabditida</taxon>
        <taxon>Tylenchina</taxon>
        <taxon>Panagrolaimomorpha</taxon>
        <taxon>Panagrolaimoidea</taxon>
        <taxon>Panagrolaimidae</taxon>
        <taxon>Panagrellus</taxon>
    </lineage>
</organism>
<sequence length="233" mass="25162">MIRIRVTRACISLSTFLVCDLATVNDQVLQQATLFEAAFGFSGNSLEEKVKIITCNVRFAETIMMSSPPTWILISSLISTTQFEIAAKGPGSQPWQGGGAPSVALPSPEAQAVKGKSLTSLFCAILFSATSSGGVRGGAPQGQDRSSVVSQCSEDRLKRPSSFLLRARYLHRARLISTEDIRYPTINLNTELIMIHILISVDDSFTLNQAVGRRSRRSGLIARPSAASEAVSR</sequence>
<proteinExistence type="predicted"/>
<evidence type="ECO:0000313" key="3">
    <source>
        <dbReference type="WBParaSite" id="Pan_g20499.t1"/>
    </source>
</evidence>
<dbReference type="AlphaFoldDB" id="A0A7E4VHK8"/>
<dbReference type="Proteomes" id="UP000492821">
    <property type="component" value="Unassembled WGS sequence"/>
</dbReference>
<feature type="chain" id="PRO_5029021923" evidence="1">
    <location>
        <begin position="23"/>
        <end position="233"/>
    </location>
</feature>
<keyword evidence="1" id="KW-0732">Signal</keyword>
<reference evidence="3" key="2">
    <citation type="submission" date="2020-10" db="UniProtKB">
        <authorList>
            <consortium name="WormBaseParasite"/>
        </authorList>
    </citation>
    <scope>IDENTIFICATION</scope>
</reference>
<accession>A0A7E4VHK8</accession>